<keyword evidence="4" id="KW-1185">Reference proteome</keyword>
<feature type="region of interest" description="Disordered" evidence="1">
    <location>
        <begin position="1"/>
        <end position="26"/>
    </location>
</feature>
<dbReference type="KEGG" id="ceh:CEW89_06465"/>
<reference evidence="3 4" key="1">
    <citation type="submission" date="2017-06" db="EMBL/GenBank/DDBJ databases">
        <title>Celeribacter sp. TSPH2 complete genome sequence.</title>
        <authorList>
            <person name="Woo J.-H."/>
            <person name="Kim H.-S."/>
        </authorList>
    </citation>
    <scope>NUCLEOTIDE SEQUENCE [LARGE SCALE GENOMIC DNA]</scope>
    <source>
        <strain evidence="3 4">TSPH2</strain>
    </source>
</reference>
<dbReference type="EMBL" id="CP022196">
    <property type="protein sequence ID" value="ATG47242.1"/>
    <property type="molecule type" value="Genomic_DNA"/>
</dbReference>
<evidence type="ECO:0000256" key="2">
    <source>
        <dbReference type="SAM" id="Phobius"/>
    </source>
</evidence>
<keyword evidence="2" id="KW-1133">Transmembrane helix</keyword>
<dbReference type="STRING" id="1758178.GCA_001550095_03288"/>
<protein>
    <submittedName>
        <fullName evidence="3">Uncharacterized protein</fullName>
    </submittedName>
</protein>
<dbReference type="AlphaFoldDB" id="A0A291GB19"/>
<sequence>MILSSDQENQGRSMAPSGTQGGSDGGMIVRLERGWGYSLVREDGLGRMRMRTEIVVRVGSVLCFLGMAGLWLLPGSTFSLTVLGIKAGLSIALGLAGLGLGHLAERGLAREVQVDLQREQLRLVWRNRKSDTRLQTVIGFAEIGSVFLRCLPGAGRLTQLNLRYGRTGEVLTLFVGPERLMREVWYDLNGDLHPDASEPVQPTRVVAASRPVAGTPVAGVRRLPGALR</sequence>
<dbReference type="RefSeq" id="WP_096805344.1">
    <property type="nucleotide sequence ID" value="NZ_CP022196.1"/>
</dbReference>
<dbReference type="OrthoDB" id="7875524at2"/>
<feature type="transmembrane region" description="Helical" evidence="2">
    <location>
        <begin position="54"/>
        <end position="72"/>
    </location>
</feature>
<keyword evidence="2" id="KW-0472">Membrane</keyword>
<evidence type="ECO:0000256" key="1">
    <source>
        <dbReference type="SAM" id="MobiDB-lite"/>
    </source>
</evidence>
<keyword evidence="2" id="KW-0812">Transmembrane</keyword>
<accession>A0A291GB19</accession>
<dbReference type="Proteomes" id="UP000217935">
    <property type="component" value="Chromosome"/>
</dbReference>
<feature type="compositionally biased region" description="Polar residues" evidence="1">
    <location>
        <begin position="1"/>
        <end position="18"/>
    </location>
</feature>
<name>A0A291GB19_9RHOB</name>
<organism evidence="3 4">
    <name type="scientific">Celeribacter ethanolicus</name>
    <dbReference type="NCBI Taxonomy" id="1758178"/>
    <lineage>
        <taxon>Bacteria</taxon>
        <taxon>Pseudomonadati</taxon>
        <taxon>Pseudomonadota</taxon>
        <taxon>Alphaproteobacteria</taxon>
        <taxon>Rhodobacterales</taxon>
        <taxon>Roseobacteraceae</taxon>
        <taxon>Celeribacter</taxon>
    </lineage>
</organism>
<feature type="transmembrane region" description="Helical" evidence="2">
    <location>
        <begin position="78"/>
        <end position="100"/>
    </location>
</feature>
<evidence type="ECO:0000313" key="4">
    <source>
        <dbReference type="Proteomes" id="UP000217935"/>
    </source>
</evidence>
<evidence type="ECO:0000313" key="3">
    <source>
        <dbReference type="EMBL" id="ATG47242.1"/>
    </source>
</evidence>
<gene>
    <name evidence="3" type="ORF">CEW89_06465</name>
</gene>
<proteinExistence type="predicted"/>